<accession>A0A4S1WRZ4</accession>
<proteinExistence type="predicted"/>
<dbReference type="EMBL" id="SRXU01000001">
    <property type="protein sequence ID" value="TGX46161.1"/>
    <property type="molecule type" value="Genomic_DNA"/>
</dbReference>
<name>A0A4S1WRZ4_9SPHN</name>
<keyword evidence="2" id="KW-1185">Reference proteome</keyword>
<organism evidence="1 2">
    <name type="scientific">Sphingomonas naasensis</name>
    <dbReference type="NCBI Taxonomy" id="1344951"/>
    <lineage>
        <taxon>Bacteria</taxon>
        <taxon>Pseudomonadati</taxon>
        <taxon>Pseudomonadota</taxon>
        <taxon>Alphaproteobacteria</taxon>
        <taxon>Sphingomonadales</taxon>
        <taxon>Sphingomonadaceae</taxon>
        <taxon>Sphingomonas</taxon>
    </lineage>
</organism>
<comment type="caution">
    <text evidence="1">The sequence shown here is derived from an EMBL/GenBank/DDBJ whole genome shotgun (WGS) entry which is preliminary data.</text>
</comment>
<evidence type="ECO:0000313" key="1">
    <source>
        <dbReference type="EMBL" id="TGX46161.1"/>
    </source>
</evidence>
<dbReference type="Proteomes" id="UP000309848">
    <property type="component" value="Unassembled WGS sequence"/>
</dbReference>
<dbReference type="AlphaFoldDB" id="A0A4S1WRZ4"/>
<dbReference type="OrthoDB" id="7428928at2"/>
<dbReference type="RefSeq" id="WP_135982707.1">
    <property type="nucleotide sequence ID" value="NZ_JAASQM010000001.1"/>
</dbReference>
<sequence>MVFDLRGALLKKAEVESARLDDFEFRLRARTFRLLAERHALDPEPLVGEIATDPDDAILARHPALHGAYAECRALARQLIDERGDPTPYKLA</sequence>
<gene>
    <name evidence="1" type="ORF">E5A74_03075</name>
</gene>
<evidence type="ECO:0000313" key="2">
    <source>
        <dbReference type="Proteomes" id="UP000309848"/>
    </source>
</evidence>
<reference evidence="1 2" key="1">
    <citation type="submission" date="2019-04" db="EMBL/GenBank/DDBJ databases">
        <title>Sphingomonas psychrotolerans sp. nov., isolated from soil in the Tianshan Mountains, Xinjiang, China.</title>
        <authorList>
            <person name="Luo Y."/>
            <person name="Sheng H."/>
        </authorList>
    </citation>
    <scope>NUCLEOTIDE SEQUENCE [LARGE SCALE GENOMIC DNA]</scope>
    <source>
        <strain evidence="1 2">KIS18-15</strain>
    </source>
</reference>
<protein>
    <submittedName>
        <fullName evidence="1">Uncharacterized protein</fullName>
    </submittedName>
</protein>